<dbReference type="AlphaFoldDB" id="A0A8T8WGJ2"/>
<dbReference type="InterPro" id="IPR016174">
    <property type="entry name" value="Di-haem_cyt_TM"/>
</dbReference>
<dbReference type="KEGG" id="hmp:K6T50_06880"/>
<evidence type="ECO:0000313" key="3">
    <source>
        <dbReference type="EMBL" id="QZP38854.1"/>
    </source>
</evidence>
<dbReference type="PROSITE" id="PS51002">
    <property type="entry name" value="CYTB_NTER"/>
    <property type="match status" value="1"/>
</dbReference>
<feature type="transmembrane region" description="Helical" evidence="1">
    <location>
        <begin position="100"/>
        <end position="121"/>
    </location>
</feature>
<name>A0A8T8WGJ2_9EURY</name>
<gene>
    <name evidence="3" type="ORF">K6T50_06880</name>
</gene>
<feature type="transmembrane region" description="Helical" evidence="1">
    <location>
        <begin position="45"/>
        <end position="65"/>
    </location>
</feature>
<feature type="transmembrane region" description="Helical" evidence="1">
    <location>
        <begin position="141"/>
        <end position="161"/>
    </location>
</feature>
<keyword evidence="1" id="KW-1133">Transmembrane helix</keyword>
<organism evidence="3 4">
    <name type="scientific">Halobaculum magnesiiphilum</name>
    <dbReference type="NCBI Taxonomy" id="1017351"/>
    <lineage>
        <taxon>Archaea</taxon>
        <taxon>Methanobacteriati</taxon>
        <taxon>Methanobacteriota</taxon>
        <taxon>Stenosarchaea group</taxon>
        <taxon>Halobacteria</taxon>
        <taxon>Halobacteriales</taxon>
        <taxon>Haloferacaceae</taxon>
        <taxon>Halobaculum</taxon>
    </lineage>
</organism>
<keyword evidence="1" id="KW-0812">Transmembrane</keyword>
<dbReference type="GO" id="GO:0016020">
    <property type="term" value="C:membrane"/>
    <property type="evidence" value="ECO:0007669"/>
    <property type="project" value="InterPro"/>
</dbReference>
<reference evidence="3 4" key="1">
    <citation type="journal article" date="2021" name="Int. J. Syst. Evol. Microbiol.">
        <title>Halobaculum halophilum sp. nov. and Halobaculum salinum sp. nov., isolated from salt lake and saline soil.</title>
        <authorList>
            <person name="Cui H.L."/>
            <person name="Shi X.W."/>
            <person name="Yin X.M."/>
            <person name="Yang X.Y."/>
            <person name="Hou J."/>
            <person name="Zhu L."/>
        </authorList>
    </citation>
    <scope>NUCLEOTIDE SEQUENCE [LARGE SCALE GENOMIC DNA]</scope>
    <source>
        <strain evidence="3 4">NBRC 109044</strain>
    </source>
</reference>
<proteinExistence type="predicted"/>
<dbReference type="InterPro" id="IPR005797">
    <property type="entry name" value="Cyt_b/b6_N"/>
</dbReference>
<feature type="transmembrane region" description="Helical" evidence="1">
    <location>
        <begin position="71"/>
        <end position="93"/>
    </location>
</feature>
<evidence type="ECO:0000259" key="2">
    <source>
        <dbReference type="PROSITE" id="PS51002"/>
    </source>
</evidence>
<keyword evidence="4" id="KW-1185">Reference proteome</keyword>
<dbReference type="EMBL" id="CP081958">
    <property type="protein sequence ID" value="QZP38854.1"/>
    <property type="molecule type" value="Genomic_DNA"/>
</dbReference>
<evidence type="ECO:0000256" key="1">
    <source>
        <dbReference type="SAM" id="Phobius"/>
    </source>
</evidence>
<dbReference type="Gene3D" id="1.20.810.10">
    <property type="entry name" value="Cytochrome Bc1 Complex, Chain C"/>
    <property type="match status" value="1"/>
</dbReference>
<dbReference type="GO" id="GO:0016491">
    <property type="term" value="F:oxidoreductase activity"/>
    <property type="evidence" value="ECO:0007669"/>
    <property type="project" value="InterPro"/>
</dbReference>
<keyword evidence="1" id="KW-0472">Membrane</keyword>
<sequence length="170" mass="17189">MPSNVSRDGTVVALETALLAVVAAAVATDLVLFARLTPQSLAEPIRLLLAAGAGIAASLGVAAGVADGRPLVAVGAVAAVPIAGLYAYTGLLLPWTQLSFFLGQIGVELTLSVPVIGGVLADVLFGGFTLSQATLERAYRVHYGLVVAVAVVVVGRTTMLLRGRIDSSPA</sequence>
<dbReference type="Pfam" id="PF13631">
    <property type="entry name" value="Cytochrom_B_N_2"/>
    <property type="match status" value="1"/>
</dbReference>
<dbReference type="SUPFAM" id="SSF81342">
    <property type="entry name" value="Transmembrane di-heme cytochromes"/>
    <property type="match status" value="1"/>
</dbReference>
<feature type="domain" description="Cytochrome b/b6 N-terminal region profile" evidence="2">
    <location>
        <begin position="1"/>
        <end position="170"/>
    </location>
</feature>
<feature type="transmembrane region" description="Helical" evidence="1">
    <location>
        <begin position="12"/>
        <end position="33"/>
    </location>
</feature>
<dbReference type="GO" id="GO:0009055">
    <property type="term" value="F:electron transfer activity"/>
    <property type="evidence" value="ECO:0007669"/>
    <property type="project" value="InterPro"/>
</dbReference>
<protein>
    <submittedName>
        <fullName evidence="3">Cytochrome b N-terminal domain-containing protein</fullName>
    </submittedName>
</protein>
<accession>A0A8T8WGJ2</accession>
<dbReference type="GO" id="GO:0022904">
    <property type="term" value="P:respiratory electron transport chain"/>
    <property type="evidence" value="ECO:0007669"/>
    <property type="project" value="InterPro"/>
</dbReference>
<dbReference type="Proteomes" id="UP000826254">
    <property type="component" value="Chromosome"/>
</dbReference>
<evidence type="ECO:0000313" key="4">
    <source>
        <dbReference type="Proteomes" id="UP000826254"/>
    </source>
</evidence>
<dbReference type="RefSeq" id="WP_222608653.1">
    <property type="nucleotide sequence ID" value="NZ_CP081958.1"/>
</dbReference>
<dbReference type="InterPro" id="IPR027387">
    <property type="entry name" value="Cytb/b6-like_sf"/>
</dbReference>
<dbReference type="GeneID" id="67177852"/>